<dbReference type="EMBL" id="QICL01000005">
    <property type="protein sequence ID" value="PXV66343.1"/>
    <property type="molecule type" value="Genomic_DNA"/>
</dbReference>
<organism evidence="1 2">
    <name type="scientific">Dysgonomonas alginatilytica</name>
    <dbReference type="NCBI Taxonomy" id="1605892"/>
    <lineage>
        <taxon>Bacteria</taxon>
        <taxon>Pseudomonadati</taxon>
        <taxon>Bacteroidota</taxon>
        <taxon>Bacteroidia</taxon>
        <taxon>Bacteroidales</taxon>
        <taxon>Dysgonomonadaceae</taxon>
        <taxon>Dysgonomonas</taxon>
    </lineage>
</organism>
<dbReference type="AlphaFoldDB" id="A0A2V3PSG0"/>
<dbReference type="Proteomes" id="UP000247973">
    <property type="component" value="Unassembled WGS sequence"/>
</dbReference>
<name>A0A2V3PSG0_9BACT</name>
<evidence type="ECO:0000313" key="2">
    <source>
        <dbReference type="Proteomes" id="UP000247973"/>
    </source>
</evidence>
<comment type="caution">
    <text evidence="1">The sequence shown here is derived from an EMBL/GenBank/DDBJ whole genome shotgun (WGS) entry which is preliminary data.</text>
</comment>
<reference evidence="1 2" key="1">
    <citation type="submission" date="2018-03" db="EMBL/GenBank/DDBJ databases">
        <title>Genomic Encyclopedia of Archaeal and Bacterial Type Strains, Phase II (KMG-II): from individual species to whole genera.</title>
        <authorList>
            <person name="Goeker M."/>
        </authorList>
    </citation>
    <scope>NUCLEOTIDE SEQUENCE [LARGE SCALE GENOMIC DNA]</scope>
    <source>
        <strain evidence="1 2">DSM 100214</strain>
    </source>
</reference>
<keyword evidence="2" id="KW-1185">Reference proteome</keyword>
<evidence type="ECO:0000313" key="1">
    <source>
        <dbReference type="EMBL" id="PXV66343.1"/>
    </source>
</evidence>
<gene>
    <name evidence="1" type="ORF">CLV62_10594</name>
</gene>
<evidence type="ECO:0008006" key="3">
    <source>
        <dbReference type="Google" id="ProtNLM"/>
    </source>
</evidence>
<proteinExistence type="predicted"/>
<sequence>MKLKLHFMVFSLERFVRWYLSFLDIAKVSYPKELKEIIKAKVARVKL</sequence>
<accession>A0A2V3PSG0</accession>
<protein>
    <recommendedName>
        <fullName evidence="3">WYL domain-containing protein</fullName>
    </recommendedName>
</protein>